<dbReference type="Proteomes" id="UP000325313">
    <property type="component" value="Unassembled WGS sequence"/>
</dbReference>
<dbReference type="EMBL" id="VDEP01000339">
    <property type="protein sequence ID" value="KAA1100646.1"/>
    <property type="molecule type" value="Genomic_DNA"/>
</dbReference>
<evidence type="ECO:0000313" key="3">
    <source>
        <dbReference type="Proteomes" id="UP000325313"/>
    </source>
</evidence>
<reference evidence="2 3" key="1">
    <citation type="submission" date="2019-05" db="EMBL/GenBank/DDBJ databases">
        <title>Emergence of the Ug99 lineage of the wheat stem rust pathogen through somatic hybridization.</title>
        <authorList>
            <person name="Li F."/>
            <person name="Upadhyaya N.M."/>
            <person name="Sperschneider J."/>
            <person name="Matny O."/>
            <person name="Nguyen-Phuc H."/>
            <person name="Mago R."/>
            <person name="Raley C."/>
            <person name="Miller M.E."/>
            <person name="Silverstein K.A.T."/>
            <person name="Henningsen E."/>
            <person name="Hirsch C.D."/>
            <person name="Visser B."/>
            <person name="Pretorius Z.A."/>
            <person name="Steffenson B.J."/>
            <person name="Schwessinger B."/>
            <person name="Dodds P.N."/>
            <person name="Figueroa M."/>
        </authorList>
    </citation>
    <scope>NUCLEOTIDE SEQUENCE [LARGE SCALE GENOMIC DNA]</scope>
    <source>
        <strain evidence="2 3">Ug99</strain>
    </source>
</reference>
<name>A0A5B0SFB6_PUCGR</name>
<dbReference type="EMBL" id="VDEP01000035">
    <property type="protein sequence ID" value="KAA1136500.1"/>
    <property type="molecule type" value="Genomic_DNA"/>
</dbReference>
<protein>
    <submittedName>
        <fullName evidence="2">Uncharacterized protein</fullName>
    </submittedName>
</protein>
<evidence type="ECO:0000313" key="1">
    <source>
        <dbReference type="EMBL" id="KAA1100646.1"/>
    </source>
</evidence>
<sequence>MSSETLLSEVKAFSAVRLFLFSTILLKTIATNHHQTIATNHHQTIATNLTGARSRPFQHTSPELAQLTISDISCSSPDFVTMQWNSKLQL</sequence>
<organism evidence="2 3">
    <name type="scientific">Puccinia graminis f. sp. tritici</name>
    <dbReference type="NCBI Taxonomy" id="56615"/>
    <lineage>
        <taxon>Eukaryota</taxon>
        <taxon>Fungi</taxon>
        <taxon>Dikarya</taxon>
        <taxon>Basidiomycota</taxon>
        <taxon>Pucciniomycotina</taxon>
        <taxon>Pucciniomycetes</taxon>
        <taxon>Pucciniales</taxon>
        <taxon>Pucciniaceae</taxon>
        <taxon>Puccinia</taxon>
    </lineage>
</organism>
<dbReference type="AlphaFoldDB" id="A0A5B0SFB6"/>
<accession>A0A5B0SFB6</accession>
<proteinExistence type="predicted"/>
<gene>
    <name evidence="1" type="ORF">PGTUg99_007868</name>
    <name evidence="2" type="ORF">PGTUg99_033986</name>
</gene>
<evidence type="ECO:0000313" key="2">
    <source>
        <dbReference type="EMBL" id="KAA1136500.1"/>
    </source>
</evidence>
<comment type="caution">
    <text evidence="2">The sequence shown here is derived from an EMBL/GenBank/DDBJ whole genome shotgun (WGS) entry which is preliminary data.</text>
</comment>